<dbReference type="STRING" id="1531966.A0A0A1STV5"/>
<keyword evidence="1" id="KW-0560">Oxidoreductase</keyword>
<dbReference type="Proteomes" id="UP000039046">
    <property type="component" value="Unassembled WGS sequence"/>
</dbReference>
<dbReference type="GO" id="GO:0016491">
    <property type="term" value="F:oxidoreductase activity"/>
    <property type="evidence" value="ECO:0007669"/>
    <property type="project" value="UniProtKB-KW"/>
</dbReference>
<protein>
    <recommendedName>
        <fullName evidence="4">MGS207 protein</fullName>
    </recommendedName>
</protein>
<evidence type="ECO:0000313" key="3">
    <source>
        <dbReference type="Proteomes" id="UP000039046"/>
    </source>
</evidence>
<dbReference type="HOGENOM" id="CLU_036627_0_0_1"/>
<name>A0A0A1STV5_9HYPO</name>
<dbReference type="EMBL" id="CDHN01000002">
    <property type="protein sequence ID" value="CEJ85790.1"/>
    <property type="molecule type" value="Genomic_DNA"/>
</dbReference>
<dbReference type="PANTHER" id="PTHR35870:SF6">
    <property type="entry name" value="MGS207 PROTEIN"/>
    <property type="match status" value="1"/>
</dbReference>
<accession>A0A0A1STV5</accession>
<evidence type="ECO:0000313" key="2">
    <source>
        <dbReference type="EMBL" id="CEJ85790.1"/>
    </source>
</evidence>
<dbReference type="OrthoDB" id="10265971at2759"/>
<dbReference type="PANTHER" id="PTHR35870">
    <property type="entry name" value="PROTEIN, PUTATIVE (AFU_ORTHOLOGUE AFUA_5G03330)-RELATED"/>
    <property type="match status" value="1"/>
</dbReference>
<evidence type="ECO:0008006" key="4">
    <source>
        <dbReference type="Google" id="ProtNLM"/>
    </source>
</evidence>
<sequence length="406" mass="46009">MSGIFSYFLGGGSPASSGKLEPIKIHSIENSDDKRAKSASYLIKANHVNHSILYNNGKFHNHASHLISSAYILGASEEQLRTVYEAEGKELEPWVPAPAEVIDEDWRDFLGNYEYQRGFIDFFEDKLVDAAYDWKKVVSEWLFLGKEPLFNALMSGLGHPLIHLAYAFEMDSKDVAMEALAMACCCYNYMHKYSDDAKYTRPSSIPSASPSELLKAISTDARFDAVPKDLATSASLADLLADFEDPIMDYWNAWDFDDPVKALEHAQEAAVEVVIGSANPSTKSGPYNFYYAHILTSSHAMRVLLPLIPADRQTSMLRQWWLFTIAVYLFRNRPAIDSNNINKSLDGRDWAYVEDKAINSDRITEAHYIKVVRTLKEAEKTWGSKDNFYLLAACTFVDNYHFWTYS</sequence>
<reference evidence="2 3" key="1">
    <citation type="journal article" date="2015" name="Genome Announc.">
        <title>Draft Genome Sequence and Gene Annotation of the Entomopathogenic Fungus Verticillium hemipterigenum.</title>
        <authorList>
            <person name="Horn F."/>
            <person name="Habel A."/>
            <person name="Scharf D.H."/>
            <person name="Dworschak J."/>
            <person name="Brakhage A.A."/>
            <person name="Guthke R."/>
            <person name="Hertweck C."/>
            <person name="Linde J."/>
        </authorList>
    </citation>
    <scope>NUCLEOTIDE SEQUENCE [LARGE SCALE GENOMIC DNA]</scope>
</reference>
<dbReference type="Pfam" id="PF14027">
    <property type="entry name" value="Questin_oxidase"/>
    <property type="match status" value="1"/>
</dbReference>
<keyword evidence="3" id="KW-1185">Reference proteome</keyword>
<evidence type="ECO:0000256" key="1">
    <source>
        <dbReference type="ARBA" id="ARBA00023002"/>
    </source>
</evidence>
<organism evidence="2 3">
    <name type="scientific">[Torrubiella] hemipterigena</name>
    <dbReference type="NCBI Taxonomy" id="1531966"/>
    <lineage>
        <taxon>Eukaryota</taxon>
        <taxon>Fungi</taxon>
        <taxon>Dikarya</taxon>
        <taxon>Ascomycota</taxon>
        <taxon>Pezizomycotina</taxon>
        <taxon>Sordariomycetes</taxon>
        <taxon>Hypocreomycetidae</taxon>
        <taxon>Hypocreales</taxon>
        <taxon>Clavicipitaceae</taxon>
        <taxon>Clavicipitaceae incertae sedis</taxon>
        <taxon>'Torrubiella' clade</taxon>
    </lineage>
</organism>
<dbReference type="AlphaFoldDB" id="A0A0A1STV5"/>
<dbReference type="InterPro" id="IPR025337">
    <property type="entry name" value="Questin_oxidase-like"/>
</dbReference>
<gene>
    <name evidence="2" type="ORF">VHEMI03916</name>
</gene>
<proteinExistence type="predicted"/>